<dbReference type="AlphaFoldDB" id="A0A1H5XSD1"/>
<evidence type="ECO:0000256" key="1">
    <source>
        <dbReference type="SAM" id="MobiDB-lite"/>
    </source>
</evidence>
<proteinExistence type="predicted"/>
<feature type="region of interest" description="Disordered" evidence="1">
    <location>
        <begin position="369"/>
        <end position="412"/>
    </location>
</feature>
<protein>
    <recommendedName>
        <fullName evidence="4">Tetratricopeptide repeat protein</fullName>
    </recommendedName>
</protein>
<evidence type="ECO:0008006" key="4">
    <source>
        <dbReference type="Google" id="ProtNLM"/>
    </source>
</evidence>
<feature type="compositionally biased region" description="Low complexity" evidence="1">
    <location>
        <begin position="369"/>
        <end position="396"/>
    </location>
</feature>
<organism evidence="2 3">
    <name type="scientific">Actinacidiphila yanglinensis</name>
    <dbReference type="NCBI Taxonomy" id="310779"/>
    <lineage>
        <taxon>Bacteria</taxon>
        <taxon>Bacillati</taxon>
        <taxon>Actinomycetota</taxon>
        <taxon>Actinomycetes</taxon>
        <taxon>Kitasatosporales</taxon>
        <taxon>Streptomycetaceae</taxon>
        <taxon>Actinacidiphila</taxon>
    </lineage>
</organism>
<dbReference type="Gene3D" id="1.25.40.10">
    <property type="entry name" value="Tetratricopeptide repeat domain"/>
    <property type="match status" value="1"/>
</dbReference>
<accession>A0A1H5XSD1</accession>
<dbReference type="EMBL" id="FNVU01000003">
    <property type="protein sequence ID" value="SEG14445.1"/>
    <property type="molecule type" value="Genomic_DNA"/>
</dbReference>
<dbReference type="Proteomes" id="UP000236754">
    <property type="component" value="Unassembled WGS sequence"/>
</dbReference>
<dbReference type="InterPro" id="IPR011990">
    <property type="entry name" value="TPR-like_helical_dom_sf"/>
</dbReference>
<keyword evidence="3" id="KW-1185">Reference proteome</keyword>
<gene>
    <name evidence="2" type="ORF">SAMN05216223_103388</name>
</gene>
<dbReference type="SUPFAM" id="SSF48452">
    <property type="entry name" value="TPR-like"/>
    <property type="match status" value="1"/>
</dbReference>
<evidence type="ECO:0000313" key="2">
    <source>
        <dbReference type="EMBL" id="SEG14445.1"/>
    </source>
</evidence>
<name>A0A1H5XSD1_9ACTN</name>
<sequence>MMLDTADAVFDALRENNERPFGRQRTVRAEELVEAAEQLDDRGALVTSLFELMSAYTYAGEERKSPVVFARIVRMWDDHPSDFSEWEERQLYWRFKWVTTALLQVPDVPLEAVRRWTREMEKRYRAAGHGLQPVYAMRHHIAAHIGAGREDGYDLWATRPRTDLSDCEACETRHRALHHAESGDEARALEEWQPVLDGGQTCMEEPYVSMAHALLPLLRAGRLDEARSHHLVGYRFARGKPDMPHALGLHLEFCALSRNEGRGLEVLAENRSMFDVVGSPLDRLNWLTGVEVLLARLADQGHGGLAVAGPPGRTWTVDALLAHVRAEADPLAAAFDRRNGTAEIGTRRRQRLAQRPLLDGPLALGVRAAAPDAAPSTGAGAKTGTATSAPGTGAEPGTERIAGAASTSADTEPIPADFTELVLLTRKLAAQGRPDADRLWERVRARTAEDGHVHDEDALGVELMLTAELTERAAFGGIDREEWAQARTDMLQAAGLYEEADLPGRACAARARAATASVAATVPDPKTDLALPLAELATELGLAADLMAAGRIEPDRYLAVLQCEAMTTRHRLIGDLPEPDAALTAAFETSVARLRAEAERLESLPRASAARQYAADVAARVGDLERAEAELADALDLVERAGHPWRTPRPLALLAQLRMRGDRAAEAVPLMHQALSAAARWPDASLSLGPFHALLGHAYAHAGDPAGAVRHLSEAADRMDREGAEDHAAQVRLELAELLGDQGRRADAVAVLESIVLGDTAALDPRLLAQVRLDLARGLAALGELREAAAEFVGLADVVAGWEDDRFTHTLVACEAAVALAASGQWEAARTAYDRAVASHARAPRPAPVVGMMREFARLTMAAQEADGLPAALRHLADADTLCAEVPSENADFAHWYHSGAIQYQRSRAYAAAGSYDDALAEMERSIAAYTEGGRAGEEPRAEAVRVAALIEGNALGDVPAADARLTAAIARCEEADLPEAAASLASVRSGLAARGQAADGD</sequence>
<reference evidence="2 3" key="1">
    <citation type="submission" date="2016-10" db="EMBL/GenBank/DDBJ databases">
        <authorList>
            <person name="de Groot N.N."/>
        </authorList>
    </citation>
    <scope>NUCLEOTIDE SEQUENCE [LARGE SCALE GENOMIC DNA]</scope>
    <source>
        <strain evidence="2 3">CGMCC 4.2023</strain>
    </source>
</reference>
<evidence type="ECO:0000313" key="3">
    <source>
        <dbReference type="Proteomes" id="UP000236754"/>
    </source>
</evidence>